<dbReference type="Gene3D" id="3.30.40.10">
    <property type="entry name" value="Zinc/RING finger domain, C3HC4 (zinc finger)"/>
    <property type="match status" value="1"/>
</dbReference>
<accession>A0A317XWV0</accession>
<dbReference type="SMART" id="SM00744">
    <property type="entry name" value="RINGv"/>
    <property type="match status" value="1"/>
</dbReference>
<protein>
    <recommendedName>
        <fullName evidence="6">RING-CH-type domain-containing protein</fullName>
    </recommendedName>
</protein>
<keyword evidence="5" id="KW-0812">Transmembrane</keyword>
<dbReference type="InterPro" id="IPR013083">
    <property type="entry name" value="Znf_RING/FYVE/PHD"/>
</dbReference>
<keyword evidence="5" id="KW-1133">Transmembrane helix</keyword>
<organism evidence="7 8">
    <name type="scientific">Testicularia cyperi</name>
    <dbReference type="NCBI Taxonomy" id="1882483"/>
    <lineage>
        <taxon>Eukaryota</taxon>
        <taxon>Fungi</taxon>
        <taxon>Dikarya</taxon>
        <taxon>Basidiomycota</taxon>
        <taxon>Ustilaginomycotina</taxon>
        <taxon>Ustilaginomycetes</taxon>
        <taxon>Ustilaginales</taxon>
        <taxon>Anthracoideaceae</taxon>
        <taxon>Testicularia</taxon>
    </lineage>
</organism>
<keyword evidence="2" id="KW-0863">Zinc-finger</keyword>
<name>A0A317XWV0_9BASI</name>
<dbReference type="STRING" id="1882483.A0A317XWV0"/>
<dbReference type="EMBL" id="KZ819188">
    <property type="protein sequence ID" value="PWZ02767.1"/>
    <property type="molecule type" value="Genomic_DNA"/>
</dbReference>
<dbReference type="InterPro" id="IPR011016">
    <property type="entry name" value="Znf_RING-CH"/>
</dbReference>
<dbReference type="GO" id="GO:0008270">
    <property type="term" value="F:zinc ion binding"/>
    <property type="evidence" value="ECO:0007669"/>
    <property type="project" value="UniProtKB-KW"/>
</dbReference>
<dbReference type="Proteomes" id="UP000246740">
    <property type="component" value="Unassembled WGS sequence"/>
</dbReference>
<evidence type="ECO:0000259" key="6">
    <source>
        <dbReference type="PROSITE" id="PS51292"/>
    </source>
</evidence>
<dbReference type="OrthoDB" id="264354at2759"/>
<dbReference type="PROSITE" id="PS51292">
    <property type="entry name" value="ZF_RING_CH"/>
    <property type="match status" value="1"/>
</dbReference>
<reference evidence="7 8" key="1">
    <citation type="journal article" date="2018" name="Mol. Biol. Evol.">
        <title>Broad Genomic Sampling Reveals a Smut Pathogenic Ancestry of the Fungal Clade Ustilaginomycotina.</title>
        <authorList>
            <person name="Kijpornyongpan T."/>
            <person name="Mondo S.J."/>
            <person name="Barry K."/>
            <person name="Sandor L."/>
            <person name="Lee J."/>
            <person name="Lipzen A."/>
            <person name="Pangilinan J."/>
            <person name="LaButti K."/>
            <person name="Hainaut M."/>
            <person name="Henrissat B."/>
            <person name="Grigoriev I.V."/>
            <person name="Spatafora J.W."/>
            <person name="Aime M.C."/>
        </authorList>
    </citation>
    <scope>NUCLEOTIDE SEQUENCE [LARGE SCALE GENOMIC DNA]</scope>
    <source>
        <strain evidence="7 8">MCA 3645</strain>
    </source>
</reference>
<gene>
    <name evidence="7" type="ORF">BCV70DRAFT_142650</name>
</gene>
<evidence type="ECO:0000256" key="2">
    <source>
        <dbReference type="ARBA" id="ARBA00022771"/>
    </source>
</evidence>
<keyword evidence="3" id="KW-0862">Zinc</keyword>
<feature type="region of interest" description="Disordered" evidence="4">
    <location>
        <begin position="238"/>
        <end position="312"/>
    </location>
</feature>
<feature type="transmembrane region" description="Helical" evidence="5">
    <location>
        <begin position="380"/>
        <end position="401"/>
    </location>
</feature>
<dbReference type="SUPFAM" id="SSF57850">
    <property type="entry name" value="RING/U-box"/>
    <property type="match status" value="1"/>
</dbReference>
<keyword evidence="5" id="KW-0472">Membrane</keyword>
<feature type="transmembrane region" description="Helical" evidence="5">
    <location>
        <begin position="88"/>
        <end position="111"/>
    </location>
</feature>
<dbReference type="CDD" id="cd16495">
    <property type="entry name" value="RING_CH-C4HC3_MARCH"/>
    <property type="match status" value="1"/>
</dbReference>
<evidence type="ECO:0000256" key="4">
    <source>
        <dbReference type="SAM" id="MobiDB-lite"/>
    </source>
</evidence>
<feature type="non-terminal residue" evidence="7">
    <location>
        <position position="1"/>
    </location>
</feature>
<feature type="compositionally biased region" description="Basic and acidic residues" evidence="4">
    <location>
        <begin position="286"/>
        <end position="296"/>
    </location>
</feature>
<sequence>DFNDSSTLAICRICLDGPTTESEGGESLGRLLSPCRCKGTMKYVHATCLDRWRTISVRTSSSVACDQCGAPYRFRRSRFVGIATSPTLLFLLSCFLFLLLIWTVGFAASFWMDMDSVSADNLSAETQVKAQSGSWWPWSRSPGDELDLVPVPWTELDVDYSYSAYFGYGGIAYEPAAYLKLIKEAVRQFTSGEAAEAVKEAVGFDDVAEPTELEEHETFWSALKREWMYGDGGLWPGQGPEKESFSNDAASQKPAKVAEDQSKRERLLRPNEKYDARLASPYDPSGRARAERDSSRRRGKSPRAASHSRQPTRAVPSWLNKIILQFSLGFSLVGIVSFVNLLFGFSFVGPFNLHNFGLGRSFARMTNNQRRNGGQDGANMASVVIVILVIIGVVRALHLVYRAVRSISRRFLSRLEEAIVDWHGEGE</sequence>
<evidence type="ECO:0000256" key="1">
    <source>
        <dbReference type="ARBA" id="ARBA00022723"/>
    </source>
</evidence>
<keyword evidence="1" id="KW-0479">Metal-binding</keyword>
<feature type="non-terminal residue" evidence="7">
    <location>
        <position position="427"/>
    </location>
</feature>
<feature type="compositionally biased region" description="Basic and acidic residues" evidence="4">
    <location>
        <begin position="256"/>
        <end position="276"/>
    </location>
</feature>
<dbReference type="Pfam" id="PF12906">
    <property type="entry name" value="RINGv"/>
    <property type="match status" value="1"/>
</dbReference>
<dbReference type="InParanoid" id="A0A317XWV0"/>
<dbReference type="PANTHER" id="PTHR46347">
    <property type="entry name" value="RING/FYVE/PHD ZINC FINGER SUPERFAMILY PROTEIN"/>
    <property type="match status" value="1"/>
</dbReference>
<evidence type="ECO:0000256" key="5">
    <source>
        <dbReference type="SAM" id="Phobius"/>
    </source>
</evidence>
<keyword evidence="8" id="KW-1185">Reference proteome</keyword>
<evidence type="ECO:0000256" key="3">
    <source>
        <dbReference type="ARBA" id="ARBA00022833"/>
    </source>
</evidence>
<dbReference type="AlphaFoldDB" id="A0A317XWV0"/>
<feature type="domain" description="RING-CH-type" evidence="6">
    <location>
        <begin position="3"/>
        <end position="75"/>
    </location>
</feature>
<proteinExistence type="predicted"/>
<evidence type="ECO:0000313" key="7">
    <source>
        <dbReference type="EMBL" id="PWZ02767.1"/>
    </source>
</evidence>
<evidence type="ECO:0000313" key="8">
    <source>
        <dbReference type="Proteomes" id="UP000246740"/>
    </source>
</evidence>
<feature type="transmembrane region" description="Helical" evidence="5">
    <location>
        <begin position="322"/>
        <end position="348"/>
    </location>
</feature>
<dbReference type="PANTHER" id="PTHR46347:SF1">
    <property type="entry name" value="RING_FYVE_PHD ZINC FINGER SUPERFAMILY PROTEIN"/>
    <property type="match status" value="1"/>
</dbReference>